<dbReference type="AlphaFoldDB" id="A0A9W9HHT3"/>
<gene>
    <name evidence="2" type="ORF">N7515_000321</name>
</gene>
<sequence>MNLKSTTKGCGTPLASVIRRDLPWRLVDELENFILVLRNWNKLNHHEILNGDYTFDLDALPVKFYRSTGSLRVHENESPESELNAAMRYLTEIIWKEGGFRFTPPEATAPGLQNSTYTYHCSQDAMHTKGDQSTEELEKQRDGRRMDRFPCESQLNIRPCLQRRTLSVSIHHIWHMPAEPDISNSESESFEIASESSGFESESDSDYRESEGESEPDAKPFHVRAAEYLKMMREFIEHFDEEKANGNFE</sequence>
<reference evidence="2" key="2">
    <citation type="journal article" date="2023" name="IMA Fungus">
        <title>Comparative genomic study of the Penicillium genus elucidates a diverse pangenome and 15 lateral gene transfer events.</title>
        <authorList>
            <person name="Petersen C."/>
            <person name="Sorensen T."/>
            <person name="Nielsen M.R."/>
            <person name="Sondergaard T.E."/>
            <person name="Sorensen J.L."/>
            <person name="Fitzpatrick D.A."/>
            <person name="Frisvad J.C."/>
            <person name="Nielsen K.L."/>
        </authorList>
    </citation>
    <scope>NUCLEOTIDE SEQUENCE</scope>
    <source>
        <strain evidence="2">IBT 22155</strain>
    </source>
</reference>
<name>A0A9W9HHT3_9EURO</name>
<protein>
    <submittedName>
        <fullName evidence="2">Uncharacterized protein</fullName>
    </submittedName>
</protein>
<evidence type="ECO:0000313" key="3">
    <source>
        <dbReference type="Proteomes" id="UP001149079"/>
    </source>
</evidence>
<dbReference type="RefSeq" id="XP_056526231.1">
    <property type="nucleotide sequence ID" value="XM_056661065.1"/>
</dbReference>
<evidence type="ECO:0000256" key="1">
    <source>
        <dbReference type="SAM" id="MobiDB-lite"/>
    </source>
</evidence>
<keyword evidence="3" id="KW-1185">Reference proteome</keyword>
<comment type="caution">
    <text evidence="2">The sequence shown here is derived from an EMBL/GenBank/DDBJ whole genome shotgun (WGS) entry which is preliminary data.</text>
</comment>
<feature type="compositionally biased region" description="Basic and acidic residues" evidence="1">
    <location>
        <begin position="126"/>
        <end position="148"/>
    </location>
</feature>
<proteinExistence type="predicted"/>
<dbReference type="Proteomes" id="UP001149079">
    <property type="component" value="Unassembled WGS sequence"/>
</dbReference>
<dbReference type="EMBL" id="JAPQKL010000001">
    <property type="protein sequence ID" value="KAJ5145757.1"/>
    <property type="molecule type" value="Genomic_DNA"/>
</dbReference>
<organism evidence="2 3">
    <name type="scientific">Penicillium bovifimosum</name>
    <dbReference type="NCBI Taxonomy" id="126998"/>
    <lineage>
        <taxon>Eukaryota</taxon>
        <taxon>Fungi</taxon>
        <taxon>Dikarya</taxon>
        <taxon>Ascomycota</taxon>
        <taxon>Pezizomycotina</taxon>
        <taxon>Eurotiomycetes</taxon>
        <taxon>Eurotiomycetidae</taxon>
        <taxon>Eurotiales</taxon>
        <taxon>Aspergillaceae</taxon>
        <taxon>Penicillium</taxon>
    </lineage>
</organism>
<feature type="region of interest" description="Disordered" evidence="1">
    <location>
        <begin position="125"/>
        <end position="148"/>
    </location>
</feature>
<accession>A0A9W9HHT3</accession>
<evidence type="ECO:0000313" key="2">
    <source>
        <dbReference type="EMBL" id="KAJ5145757.1"/>
    </source>
</evidence>
<feature type="compositionally biased region" description="Low complexity" evidence="1">
    <location>
        <begin position="183"/>
        <end position="200"/>
    </location>
</feature>
<dbReference type="OrthoDB" id="4364923at2759"/>
<feature type="region of interest" description="Disordered" evidence="1">
    <location>
        <begin position="179"/>
        <end position="221"/>
    </location>
</feature>
<dbReference type="GeneID" id="81400235"/>
<feature type="compositionally biased region" description="Basic and acidic residues" evidence="1">
    <location>
        <begin position="205"/>
        <end position="221"/>
    </location>
</feature>
<reference evidence="2" key="1">
    <citation type="submission" date="2022-11" db="EMBL/GenBank/DDBJ databases">
        <authorList>
            <person name="Petersen C."/>
        </authorList>
    </citation>
    <scope>NUCLEOTIDE SEQUENCE</scope>
    <source>
        <strain evidence="2">IBT 22155</strain>
    </source>
</reference>